<protein>
    <submittedName>
        <fullName evidence="2">Uncharacterized protein</fullName>
    </submittedName>
</protein>
<keyword evidence="1" id="KW-0812">Transmembrane</keyword>
<gene>
    <name evidence="2" type="ORF">FWK35_00023792</name>
</gene>
<dbReference type="Proteomes" id="UP000478052">
    <property type="component" value="Unassembled WGS sequence"/>
</dbReference>
<dbReference type="AlphaFoldDB" id="A0A6G0W1M9"/>
<keyword evidence="1" id="KW-1133">Transmembrane helix</keyword>
<name>A0A6G0W1M9_APHCR</name>
<comment type="caution">
    <text evidence="2">The sequence shown here is derived from an EMBL/GenBank/DDBJ whole genome shotgun (WGS) entry which is preliminary data.</text>
</comment>
<accession>A0A6G0W1M9</accession>
<evidence type="ECO:0000313" key="3">
    <source>
        <dbReference type="Proteomes" id="UP000478052"/>
    </source>
</evidence>
<organism evidence="2 3">
    <name type="scientific">Aphis craccivora</name>
    <name type="common">Cowpea aphid</name>
    <dbReference type="NCBI Taxonomy" id="307492"/>
    <lineage>
        <taxon>Eukaryota</taxon>
        <taxon>Metazoa</taxon>
        <taxon>Ecdysozoa</taxon>
        <taxon>Arthropoda</taxon>
        <taxon>Hexapoda</taxon>
        <taxon>Insecta</taxon>
        <taxon>Pterygota</taxon>
        <taxon>Neoptera</taxon>
        <taxon>Paraneoptera</taxon>
        <taxon>Hemiptera</taxon>
        <taxon>Sternorrhyncha</taxon>
        <taxon>Aphidomorpha</taxon>
        <taxon>Aphidoidea</taxon>
        <taxon>Aphididae</taxon>
        <taxon>Aphidini</taxon>
        <taxon>Aphis</taxon>
        <taxon>Aphis</taxon>
    </lineage>
</organism>
<proteinExistence type="predicted"/>
<feature type="transmembrane region" description="Helical" evidence="1">
    <location>
        <begin position="158"/>
        <end position="183"/>
    </location>
</feature>
<evidence type="ECO:0000313" key="2">
    <source>
        <dbReference type="EMBL" id="KAF0716535.1"/>
    </source>
</evidence>
<sequence length="264" mass="30638">MDTMNLVSMYTITLTCQNNTLIFKLRGWFPMAKLMSFVSYRVRENGNFYAKSVFDKMDILLDMVVTQKLITILVFSIHSFKIQQKLSILDSERSDESIDFTILCVFFFYVSVYTRTCRNNASISIWGWFPIRKPLKSLVPYDSDFYEICRKREKLQSLYNIVIFVYAMYMYSTLGNMGIGLTYTPHNAHVGGSSLAIKKLCEIWEWPILSFVMMTSNCLGVLMGNVQLSVFACMSLYKMIFVEDDSVEEIVVLAAWSARSFIYF</sequence>
<reference evidence="2 3" key="1">
    <citation type="submission" date="2019-08" db="EMBL/GenBank/DDBJ databases">
        <title>Whole genome of Aphis craccivora.</title>
        <authorList>
            <person name="Voronova N.V."/>
            <person name="Shulinski R.S."/>
            <person name="Bandarenka Y.V."/>
            <person name="Zhorov D.G."/>
            <person name="Warner D."/>
        </authorList>
    </citation>
    <scope>NUCLEOTIDE SEQUENCE [LARGE SCALE GENOMIC DNA]</scope>
    <source>
        <strain evidence="2">180601</strain>
        <tissue evidence="2">Whole Body</tissue>
    </source>
</reference>
<keyword evidence="1" id="KW-0472">Membrane</keyword>
<feature type="transmembrane region" description="Helical" evidence="1">
    <location>
        <begin position="203"/>
        <end position="226"/>
    </location>
</feature>
<dbReference type="EMBL" id="VUJU01009975">
    <property type="protein sequence ID" value="KAF0716535.1"/>
    <property type="molecule type" value="Genomic_DNA"/>
</dbReference>
<keyword evidence="3" id="KW-1185">Reference proteome</keyword>
<evidence type="ECO:0000256" key="1">
    <source>
        <dbReference type="SAM" id="Phobius"/>
    </source>
</evidence>